<proteinExistence type="predicted"/>
<dbReference type="AlphaFoldDB" id="A0AAD5VSC4"/>
<evidence type="ECO:0000313" key="3">
    <source>
        <dbReference type="EMBL" id="KAJ3568450.1"/>
    </source>
</evidence>
<keyword evidence="4" id="KW-1185">Reference proteome</keyword>
<name>A0AAD5VSC4_9AGAR</name>
<keyword evidence="2" id="KW-0472">Membrane</keyword>
<gene>
    <name evidence="3" type="ORF">NP233_g5705</name>
</gene>
<keyword evidence="2" id="KW-0812">Transmembrane</keyword>
<keyword evidence="2" id="KW-1133">Transmembrane helix</keyword>
<sequence>MILPCQVLQIMVSQAILGLRVYNLAQRSESILYVGLFVYITTCSLQWVSTLVEREGADLWLTVSMEDSWSVVALIDSHFHNCRAFSEQPKHLGAWVFYTIAMVYDALMTLASGFYLLRYKLTSSSGSLMSKLINMMLSDGLGYLIALTATNAINVTLYKSSTDTQVGSRSSVYRVQHASRERRMESEDAVPAYSITSDILSPRELTELTQTQLTTNKPSRSNSATSRHRMRQHQPYDLEQGHNHMFLEERDIHVRAKQSSLSSC</sequence>
<feature type="region of interest" description="Disordered" evidence="1">
    <location>
        <begin position="212"/>
        <end position="238"/>
    </location>
</feature>
<feature type="transmembrane region" description="Helical" evidence="2">
    <location>
        <begin position="95"/>
        <end position="119"/>
    </location>
</feature>
<comment type="caution">
    <text evidence="3">The sequence shown here is derived from an EMBL/GenBank/DDBJ whole genome shotgun (WGS) entry which is preliminary data.</text>
</comment>
<evidence type="ECO:0000313" key="4">
    <source>
        <dbReference type="Proteomes" id="UP001213000"/>
    </source>
</evidence>
<protein>
    <submittedName>
        <fullName evidence="3">Uncharacterized protein</fullName>
    </submittedName>
</protein>
<organism evidence="3 4">
    <name type="scientific">Leucocoprinus birnbaumii</name>
    <dbReference type="NCBI Taxonomy" id="56174"/>
    <lineage>
        <taxon>Eukaryota</taxon>
        <taxon>Fungi</taxon>
        <taxon>Dikarya</taxon>
        <taxon>Basidiomycota</taxon>
        <taxon>Agaricomycotina</taxon>
        <taxon>Agaricomycetes</taxon>
        <taxon>Agaricomycetidae</taxon>
        <taxon>Agaricales</taxon>
        <taxon>Agaricineae</taxon>
        <taxon>Agaricaceae</taxon>
        <taxon>Leucocoprinus</taxon>
    </lineage>
</organism>
<dbReference type="EMBL" id="JANIEX010000345">
    <property type="protein sequence ID" value="KAJ3568450.1"/>
    <property type="molecule type" value="Genomic_DNA"/>
</dbReference>
<dbReference type="Proteomes" id="UP001213000">
    <property type="component" value="Unassembled WGS sequence"/>
</dbReference>
<feature type="compositionally biased region" description="Polar residues" evidence="1">
    <location>
        <begin position="216"/>
        <end position="225"/>
    </location>
</feature>
<accession>A0AAD5VSC4</accession>
<evidence type="ECO:0000256" key="1">
    <source>
        <dbReference type="SAM" id="MobiDB-lite"/>
    </source>
</evidence>
<feature type="transmembrane region" description="Helical" evidence="2">
    <location>
        <begin position="31"/>
        <end position="49"/>
    </location>
</feature>
<reference evidence="3" key="1">
    <citation type="submission" date="2022-07" db="EMBL/GenBank/DDBJ databases">
        <title>Genome Sequence of Leucocoprinus birnbaumii.</title>
        <authorList>
            <person name="Buettner E."/>
        </authorList>
    </citation>
    <scope>NUCLEOTIDE SEQUENCE</scope>
    <source>
        <strain evidence="3">VT141</strain>
    </source>
</reference>
<evidence type="ECO:0000256" key="2">
    <source>
        <dbReference type="SAM" id="Phobius"/>
    </source>
</evidence>